<sequence length="465" mass="51716">MAYTRSPYFLDLDYAAFDMRRGLTATDDSHKRRDSSCKGSEEEAVMPPTATATAVSITHWRSIENDLVTTSTARPLLNRDNNSDDRMSYPGMTMPDDQDASPASSSPCSPQFNSSSASSCSRALPHDSMKDDHRDQPSNKRINVASQTAAAEAAALANLTMEHNTTSKTHSMVDIQPERIKRTPNAYLLFNKDVRHHIQACQPHLTVAEISKQVSERWSALTREQREYYDQQAAHLKQQRHLDHPNFIYTRRSKAELLKAGYTSKKKPTKRKQEDMDDSASGTRSRNSGSRSISPRSTASVASDGDTTANNDNSTTHGERPRDPRGRKKKRLHNPCAPKHPMSGFLFYSIAVRAQVAGQAPKAATVGEISKRISAQWKALSDADKAPWNTKATEDKARYARELRAYVAAQRQQDGTDGLTATAGNHSRHTSRHLHHHPVNSLLEDLDIHTIATVAQMVNPLSRPD</sequence>
<protein>
    <submittedName>
        <fullName evidence="5">High mobility group box domain-containing protein</fullName>
    </submittedName>
</protein>
<dbReference type="PANTHER" id="PTHR48112">
    <property type="entry name" value="HIGH MOBILITY GROUP PROTEIN DSP1"/>
    <property type="match status" value="1"/>
</dbReference>
<feature type="DNA-binding region" description="HMG box" evidence="2">
    <location>
        <begin position="338"/>
        <end position="407"/>
    </location>
</feature>
<feature type="domain" description="HMG box" evidence="4">
    <location>
        <begin position="338"/>
        <end position="407"/>
    </location>
</feature>
<feature type="compositionally biased region" description="Low complexity" evidence="3">
    <location>
        <begin position="279"/>
        <end position="300"/>
    </location>
</feature>
<dbReference type="GO" id="GO:0005634">
    <property type="term" value="C:nucleus"/>
    <property type="evidence" value="ECO:0007669"/>
    <property type="project" value="UniProtKB-UniRule"/>
</dbReference>
<dbReference type="OrthoDB" id="1919336at2759"/>
<dbReference type="InterPro" id="IPR036910">
    <property type="entry name" value="HMG_box_dom_sf"/>
</dbReference>
<evidence type="ECO:0000256" key="2">
    <source>
        <dbReference type="PROSITE-ProRule" id="PRU00267"/>
    </source>
</evidence>
<dbReference type="InParanoid" id="A0A1X2HT38"/>
<comment type="caution">
    <text evidence="5">The sequence shown here is derived from an EMBL/GenBank/DDBJ whole genome shotgun (WGS) entry which is preliminary data.</text>
</comment>
<feature type="DNA-binding region" description="HMG box" evidence="2">
    <location>
        <begin position="180"/>
        <end position="248"/>
    </location>
</feature>
<evidence type="ECO:0000259" key="4">
    <source>
        <dbReference type="PROSITE" id="PS50118"/>
    </source>
</evidence>
<dbReference type="STRING" id="13706.A0A1X2HT38"/>
<dbReference type="GO" id="GO:0003677">
    <property type="term" value="F:DNA binding"/>
    <property type="evidence" value="ECO:0007669"/>
    <property type="project" value="UniProtKB-UniRule"/>
</dbReference>
<feature type="region of interest" description="Disordered" evidence="3">
    <location>
        <begin position="26"/>
        <end position="51"/>
    </location>
</feature>
<evidence type="ECO:0000256" key="1">
    <source>
        <dbReference type="ARBA" id="ARBA00023125"/>
    </source>
</evidence>
<reference evidence="5 6" key="1">
    <citation type="submission" date="2016-07" db="EMBL/GenBank/DDBJ databases">
        <title>Pervasive Adenine N6-methylation of Active Genes in Fungi.</title>
        <authorList>
            <consortium name="DOE Joint Genome Institute"/>
            <person name="Mondo S.J."/>
            <person name="Dannebaum R.O."/>
            <person name="Kuo R.C."/>
            <person name="Labutti K."/>
            <person name="Haridas S."/>
            <person name="Kuo A."/>
            <person name="Salamov A."/>
            <person name="Ahrendt S.R."/>
            <person name="Lipzen A."/>
            <person name="Sullivan W."/>
            <person name="Andreopoulos W.B."/>
            <person name="Clum A."/>
            <person name="Lindquist E."/>
            <person name="Daum C."/>
            <person name="Ramamoorthy G.K."/>
            <person name="Gryganskyi A."/>
            <person name="Culley D."/>
            <person name="Magnuson J.K."/>
            <person name="James T.Y."/>
            <person name="O'Malley M.A."/>
            <person name="Stajich J.E."/>
            <person name="Spatafora J.W."/>
            <person name="Visel A."/>
            <person name="Grigoriev I.V."/>
        </authorList>
    </citation>
    <scope>NUCLEOTIDE SEQUENCE [LARGE SCALE GENOMIC DNA]</scope>
    <source>
        <strain evidence="5 6">NRRL 2496</strain>
    </source>
</reference>
<dbReference type="EMBL" id="MCGN01000001">
    <property type="protein sequence ID" value="ORZ02736.1"/>
    <property type="molecule type" value="Genomic_DNA"/>
</dbReference>
<evidence type="ECO:0000313" key="6">
    <source>
        <dbReference type="Proteomes" id="UP000242180"/>
    </source>
</evidence>
<dbReference type="Pfam" id="PF00505">
    <property type="entry name" value="HMG_box"/>
    <property type="match status" value="2"/>
</dbReference>
<name>A0A1X2HT38_SYNRA</name>
<feature type="compositionally biased region" description="Basic and acidic residues" evidence="3">
    <location>
        <begin position="124"/>
        <end position="138"/>
    </location>
</feature>
<dbReference type="AlphaFoldDB" id="A0A1X2HT38"/>
<dbReference type="SMART" id="SM00398">
    <property type="entry name" value="HMG"/>
    <property type="match status" value="2"/>
</dbReference>
<feature type="compositionally biased region" description="Low complexity" evidence="3">
    <location>
        <begin position="100"/>
        <end position="121"/>
    </location>
</feature>
<feature type="compositionally biased region" description="Basic and acidic residues" evidence="3">
    <location>
        <begin position="27"/>
        <end position="41"/>
    </location>
</feature>
<feature type="domain" description="HMG box" evidence="4">
    <location>
        <begin position="180"/>
        <end position="248"/>
    </location>
</feature>
<keyword evidence="6" id="KW-1185">Reference proteome</keyword>
<dbReference type="InterPro" id="IPR050342">
    <property type="entry name" value="HMGB"/>
</dbReference>
<feature type="compositionally biased region" description="Basic residues" evidence="3">
    <location>
        <begin position="426"/>
        <end position="435"/>
    </location>
</feature>
<dbReference type="Gene3D" id="1.10.30.10">
    <property type="entry name" value="High mobility group box domain"/>
    <property type="match status" value="2"/>
</dbReference>
<dbReference type="Proteomes" id="UP000242180">
    <property type="component" value="Unassembled WGS sequence"/>
</dbReference>
<keyword evidence="1 2" id="KW-0238">DNA-binding</keyword>
<dbReference type="InterPro" id="IPR009071">
    <property type="entry name" value="HMG_box_dom"/>
</dbReference>
<feature type="region of interest" description="Disordered" evidence="3">
    <location>
        <begin position="260"/>
        <end position="339"/>
    </location>
</feature>
<dbReference type="CDD" id="cd01389">
    <property type="entry name" value="HMG-box_ROX1-like"/>
    <property type="match status" value="1"/>
</dbReference>
<evidence type="ECO:0000313" key="5">
    <source>
        <dbReference type="EMBL" id="ORZ02736.1"/>
    </source>
</evidence>
<gene>
    <name evidence="5" type="ORF">BCR43DRAFT_465938</name>
</gene>
<proteinExistence type="predicted"/>
<dbReference type="PROSITE" id="PS50118">
    <property type="entry name" value="HMG_BOX_2"/>
    <property type="match status" value="2"/>
</dbReference>
<feature type="compositionally biased region" description="Polar residues" evidence="3">
    <location>
        <begin position="305"/>
        <end position="316"/>
    </location>
</feature>
<keyword evidence="2" id="KW-0539">Nucleus</keyword>
<feature type="region of interest" description="Disordered" evidence="3">
    <location>
        <begin position="410"/>
        <end position="435"/>
    </location>
</feature>
<evidence type="ECO:0000256" key="3">
    <source>
        <dbReference type="SAM" id="MobiDB-lite"/>
    </source>
</evidence>
<accession>A0A1X2HT38</accession>
<organism evidence="5 6">
    <name type="scientific">Syncephalastrum racemosum</name>
    <name type="common">Filamentous fungus</name>
    <dbReference type="NCBI Taxonomy" id="13706"/>
    <lineage>
        <taxon>Eukaryota</taxon>
        <taxon>Fungi</taxon>
        <taxon>Fungi incertae sedis</taxon>
        <taxon>Mucoromycota</taxon>
        <taxon>Mucoromycotina</taxon>
        <taxon>Mucoromycetes</taxon>
        <taxon>Mucorales</taxon>
        <taxon>Syncephalastraceae</taxon>
        <taxon>Syncephalastrum</taxon>
    </lineage>
</organism>
<feature type="region of interest" description="Disordered" evidence="3">
    <location>
        <begin position="71"/>
        <end position="138"/>
    </location>
</feature>
<dbReference type="SUPFAM" id="SSF47095">
    <property type="entry name" value="HMG-box"/>
    <property type="match status" value="2"/>
</dbReference>